<accession>A0ABN9S3E3</accession>
<comment type="caution">
    <text evidence="2">The sequence shown here is derived from an EMBL/GenBank/DDBJ whole genome shotgun (WGS) entry which is preliminary data.</text>
</comment>
<feature type="chain" id="PRO_5045274232" description="Sphingomyelin phosphodiesterase" evidence="1">
    <location>
        <begin position="20"/>
        <end position="643"/>
    </location>
</feature>
<dbReference type="SUPFAM" id="SSF56219">
    <property type="entry name" value="DNase I-like"/>
    <property type="match status" value="1"/>
</dbReference>
<evidence type="ECO:0000313" key="2">
    <source>
        <dbReference type="EMBL" id="CAK0826278.1"/>
    </source>
</evidence>
<evidence type="ECO:0000256" key="1">
    <source>
        <dbReference type="SAM" id="SignalP"/>
    </source>
</evidence>
<protein>
    <recommendedName>
        <fullName evidence="4">Sphingomyelin phosphodiesterase</fullName>
    </recommendedName>
</protein>
<dbReference type="Gene3D" id="3.60.10.10">
    <property type="entry name" value="Endonuclease/exonuclease/phosphatase"/>
    <property type="match status" value="1"/>
</dbReference>
<sequence length="643" mass="70531">MRRLQWAWIAILVPAHVSAARRVPIDGDGRSRASPIFDGKIDVAPFFQMRVLDKGNARLIQDSRDKYFAGGRAHKCCCDGNSCKVFDLAAVNSCDGSTFGEFRDRDGCGCLAGFGWKSFRKISSGVHASISMCRVGVADAMQTFNKSSEQELQQALQEAAQRRIMTGQTGEWVATYSECPATCGVAKMQKVSMQPSDKVRQAPGAPPAFPDEIECRDIRSCKYQCSMGDECGWGSVSCVDGSGAQGTLCAVREVLDPTFPSPVDYRLHNCFKQCAQPHGLQSLCAVSSNHLDEQYGSLATLMKNTCFDGDAEKPDVVAVMTQELNHASSNPMASNNFPSLVSGNSLNGYVRVGICAPPMSANTALYVKDGMTSRVFNEKVSCEMMKSECGWTNCKGNSIMTVYTSSGTLVVGNWHGARGPTVSEDRIKEFEEAVGFMSSVLPFQGKKHVVWGGDTNVRSAFPDGYQPSKEVQTPEEIHALILSDVLGRPGWSVDDHLSGRVGFDATVRDYLQKSPLRQAQDWNKLCPTYMKSDKPARLETVKEWTGEYDTNVFGYRSKRMKKVTRERPNIACRTPADQLAGGGPRVEYLNFARPGGASSRAPSWTERIFLSESLHGSCGKLMKDIRNRQDDHDPVFVRCSLAA</sequence>
<feature type="signal peptide" evidence="1">
    <location>
        <begin position="1"/>
        <end position="19"/>
    </location>
</feature>
<keyword evidence="3" id="KW-1185">Reference proteome</keyword>
<organism evidence="2 3">
    <name type="scientific">Prorocentrum cordatum</name>
    <dbReference type="NCBI Taxonomy" id="2364126"/>
    <lineage>
        <taxon>Eukaryota</taxon>
        <taxon>Sar</taxon>
        <taxon>Alveolata</taxon>
        <taxon>Dinophyceae</taxon>
        <taxon>Prorocentrales</taxon>
        <taxon>Prorocentraceae</taxon>
        <taxon>Prorocentrum</taxon>
    </lineage>
</organism>
<reference evidence="2" key="1">
    <citation type="submission" date="2023-10" db="EMBL/GenBank/DDBJ databases">
        <authorList>
            <person name="Chen Y."/>
            <person name="Shah S."/>
            <person name="Dougan E. K."/>
            <person name="Thang M."/>
            <person name="Chan C."/>
        </authorList>
    </citation>
    <scope>NUCLEOTIDE SEQUENCE [LARGE SCALE GENOMIC DNA]</scope>
</reference>
<evidence type="ECO:0000313" key="3">
    <source>
        <dbReference type="Proteomes" id="UP001189429"/>
    </source>
</evidence>
<dbReference type="EMBL" id="CAUYUJ010009273">
    <property type="protein sequence ID" value="CAK0826278.1"/>
    <property type="molecule type" value="Genomic_DNA"/>
</dbReference>
<proteinExistence type="predicted"/>
<name>A0ABN9S3E3_9DINO</name>
<gene>
    <name evidence="2" type="ORF">PCOR1329_LOCUS26197</name>
</gene>
<dbReference type="InterPro" id="IPR036691">
    <property type="entry name" value="Endo/exonu/phosph_ase_sf"/>
</dbReference>
<evidence type="ECO:0008006" key="4">
    <source>
        <dbReference type="Google" id="ProtNLM"/>
    </source>
</evidence>
<dbReference type="Proteomes" id="UP001189429">
    <property type="component" value="Unassembled WGS sequence"/>
</dbReference>
<keyword evidence="1" id="KW-0732">Signal</keyword>